<dbReference type="GO" id="GO:0048046">
    <property type="term" value="C:apoplast"/>
    <property type="evidence" value="ECO:0007669"/>
    <property type="project" value="UniProtKB-SubCell"/>
</dbReference>
<comment type="function">
    <text evidence="1">Dirigent proteins impart stereoselectivity on the phenoxy radical-coupling reaction, yielding optically active lignans from two molecules of coniferyl alcohol in the biosynthesis of lignans, flavonolignans, and alkaloids and thus plays a central role in plant secondary metabolism.</text>
</comment>
<keyword evidence="1" id="KW-0052">Apoplast</keyword>
<proteinExistence type="inferred from homology"/>
<protein>
    <recommendedName>
        <fullName evidence="1">Dirigent protein</fullName>
    </recommendedName>
</protein>
<dbReference type="InterPro" id="IPR004265">
    <property type="entry name" value="Dirigent"/>
</dbReference>
<dbReference type="AlphaFoldDB" id="A0AAN8WGA6"/>
<evidence type="ECO:0000256" key="1">
    <source>
        <dbReference type="RuleBase" id="RU363099"/>
    </source>
</evidence>
<keyword evidence="1" id="KW-0964">Secreted</keyword>
<sequence length="82" mass="9419">MVVFDDPMTRDTNLVSTPMAQAQGFYIYDMKSTTNAWFAYSLVFISGEYKGTLNIMGADMMDEPRRDLSVEHYGHYVQFDSV</sequence>
<comment type="caution">
    <text evidence="2">The sequence shown here is derived from an EMBL/GenBank/DDBJ whole genome shotgun (WGS) entry which is preliminary data.</text>
</comment>
<dbReference type="PANTHER" id="PTHR46442:SF6">
    <property type="entry name" value="DIRIGENT PROTEIN 5"/>
    <property type="match status" value="1"/>
</dbReference>
<keyword evidence="3" id="KW-1185">Reference proteome</keyword>
<comment type="subcellular location">
    <subcellularLocation>
        <location evidence="1">Secreted</location>
        <location evidence="1">Extracellular space</location>
        <location evidence="1">Apoplast</location>
    </subcellularLocation>
</comment>
<gene>
    <name evidence="2" type="ORF">RJ641_001345</name>
</gene>
<comment type="similarity">
    <text evidence="1">Belongs to the plant dirigent protein family.</text>
</comment>
<dbReference type="PANTHER" id="PTHR46442">
    <property type="entry name" value="DIRIGENT PROTEIN"/>
    <property type="match status" value="1"/>
</dbReference>
<evidence type="ECO:0000313" key="2">
    <source>
        <dbReference type="EMBL" id="KAK6947872.1"/>
    </source>
</evidence>
<dbReference type="EMBL" id="JBAMMX010000001">
    <property type="protein sequence ID" value="KAK6947872.1"/>
    <property type="molecule type" value="Genomic_DNA"/>
</dbReference>
<dbReference type="Proteomes" id="UP001370490">
    <property type="component" value="Unassembled WGS sequence"/>
</dbReference>
<organism evidence="2 3">
    <name type="scientific">Dillenia turbinata</name>
    <dbReference type="NCBI Taxonomy" id="194707"/>
    <lineage>
        <taxon>Eukaryota</taxon>
        <taxon>Viridiplantae</taxon>
        <taxon>Streptophyta</taxon>
        <taxon>Embryophyta</taxon>
        <taxon>Tracheophyta</taxon>
        <taxon>Spermatophyta</taxon>
        <taxon>Magnoliopsida</taxon>
        <taxon>eudicotyledons</taxon>
        <taxon>Gunneridae</taxon>
        <taxon>Pentapetalae</taxon>
        <taxon>Dilleniales</taxon>
        <taxon>Dilleniaceae</taxon>
        <taxon>Dillenia</taxon>
    </lineage>
</organism>
<accession>A0AAN8WGA6</accession>
<name>A0AAN8WGA6_9MAGN</name>
<reference evidence="2 3" key="1">
    <citation type="submission" date="2023-12" db="EMBL/GenBank/DDBJ databases">
        <title>A high-quality genome assembly for Dillenia turbinata (Dilleniales).</title>
        <authorList>
            <person name="Chanderbali A."/>
        </authorList>
    </citation>
    <scope>NUCLEOTIDE SEQUENCE [LARGE SCALE GENOMIC DNA]</scope>
    <source>
        <strain evidence="2">LSX21</strain>
        <tissue evidence="2">Leaf</tissue>
    </source>
</reference>
<evidence type="ECO:0000313" key="3">
    <source>
        <dbReference type="Proteomes" id="UP001370490"/>
    </source>
</evidence>
<dbReference type="Pfam" id="PF03018">
    <property type="entry name" value="Dirigent"/>
    <property type="match status" value="1"/>
</dbReference>
<comment type="subunit">
    <text evidence="1">Homodimer.</text>
</comment>